<evidence type="ECO:0000256" key="1">
    <source>
        <dbReference type="SAM" id="MobiDB-lite"/>
    </source>
</evidence>
<reference evidence="4 5" key="1">
    <citation type="submission" date="2024-09" db="EMBL/GenBank/DDBJ databases">
        <authorList>
            <person name="Sun Q."/>
            <person name="Mori K."/>
        </authorList>
    </citation>
    <scope>NUCLEOTIDE SEQUENCE [LARGE SCALE GENOMIC DNA]</scope>
    <source>
        <strain evidence="4 5">TBRC 2205</strain>
    </source>
</reference>
<dbReference type="SMART" id="SM00776">
    <property type="entry name" value="NPCBM"/>
    <property type="match status" value="1"/>
</dbReference>
<dbReference type="InterPro" id="IPR008979">
    <property type="entry name" value="Galactose-bd-like_sf"/>
</dbReference>
<organism evidence="4 5">
    <name type="scientific">Plantactinospora siamensis</name>
    <dbReference type="NCBI Taxonomy" id="555372"/>
    <lineage>
        <taxon>Bacteria</taxon>
        <taxon>Bacillati</taxon>
        <taxon>Actinomycetota</taxon>
        <taxon>Actinomycetes</taxon>
        <taxon>Micromonosporales</taxon>
        <taxon>Micromonosporaceae</taxon>
        <taxon>Plantactinospora</taxon>
    </lineage>
</organism>
<gene>
    <name evidence="4" type="ORF">ACFFHU_24520</name>
</gene>
<feature type="transmembrane region" description="Helical" evidence="2">
    <location>
        <begin position="296"/>
        <end position="318"/>
    </location>
</feature>
<evidence type="ECO:0000313" key="4">
    <source>
        <dbReference type="EMBL" id="MFC0567291.1"/>
    </source>
</evidence>
<dbReference type="Pfam" id="PF08305">
    <property type="entry name" value="NPCBM"/>
    <property type="match status" value="1"/>
</dbReference>
<feature type="transmembrane region" description="Helical" evidence="2">
    <location>
        <begin position="137"/>
        <end position="157"/>
    </location>
</feature>
<feature type="transmembrane region" description="Helical" evidence="2">
    <location>
        <begin position="228"/>
        <end position="245"/>
    </location>
</feature>
<evidence type="ECO:0000313" key="5">
    <source>
        <dbReference type="Proteomes" id="UP001589894"/>
    </source>
</evidence>
<keyword evidence="2" id="KW-0472">Membrane</keyword>
<keyword evidence="2" id="KW-1133">Transmembrane helix</keyword>
<keyword evidence="4" id="KW-0808">Transferase</keyword>
<comment type="caution">
    <text evidence="4">The sequence shown here is derived from an EMBL/GenBank/DDBJ whole genome shotgun (WGS) entry which is preliminary data.</text>
</comment>
<keyword evidence="4" id="KW-0012">Acyltransferase</keyword>
<proteinExistence type="predicted"/>
<dbReference type="RefSeq" id="WP_377342583.1">
    <property type="nucleotide sequence ID" value="NZ_JBHLUE010000020.1"/>
</dbReference>
<feature type="transmembrane region" description="Helical" evidence="2">
    <location>
        <begin position="41"/>
        <end position="68"/>
    </location>
</feature>
<keyword evidence="2" id="KW-0812">Transmembrane</keyword>
<name>A0ABV6P2W8_9ACTN</name>
<dbReference type="InterPro" id="IPR013222">
    <property type="entry name" value="Glyco_hyd_98_carb-bd"/>
</dbReference>
<dbReference type="SUPFAM" id="SSF49785">
    <property type="entry name" value="Galactose-binding domain-like"/>
    <property type="match status" value="1"/>
</dbReference>
<protein>
    <submittedName>
        <fullName evidence="4">Acyltransferase family protein</fullName>
    </submittedName>
</protein>
<keyword evidence="5" id="KW-1185">Reference proteome</keyword>
<feature type="transmembrane region" description="Helical" evidence="2">
    <location>
        <begin position="465"/>
        <end position="485"/>
    </location>
</feature>
<evidence type="ECO:0000256" key="2">
    <source>
        <dbReference type="SAM" id="Phobius"/>
    </source>
</evidence>
<feature type="region of interest" description="Disordered" evidence="1">
    <location>
        <begin position="1"/>
        <end position="21"/>
    </location>
</feature>
<dbReference type="EMBL" id="JBHLUE010000020">
    <property type="protein sequence ID" value="MFC0567291.1"/>
    <property type="molecule type" value="Genomic_DNA"/>
</dbReference>
<dbReference type="Proteomes" id="UP001589894">
    <property type="component" value="Unassembled WGS sequence"/>
</dbReference>
<dbReference type="InterPro" id="IPR038637">
    <property type="entry name" value="NPCBM_sf"/>
</dbReference>
<dbReference type="InterPro" id="IPR002656">
    <property type="entry name" value="Acyl_transf_3_dom"/>
</dbReference>
<dbReference type="Pfam" id="PF01757">
    <property type="entry name" value="Acyl_transf_3"/>
    <property type="match status" value="1"/>
</dbReference>
<sequence>MTPDAVTATPVPDRDSPAPARAAGRDRYLDLWRAAALGRVVIYHVFGWLWLTVLFPAMGLMFALAGSLMASSLDRTGPAAVGRRMRRLLPPLWAFGAIAVPLLLLTGWRARPAGGLGWGELLWWVLPVRTPPVGDQAWAWAFNVVLWYIVTYLWLVLLSPMLLALFRRWPWPTVAVAALLPVLARFDIARLDGYFAEQATNVSSYLACWLLGFAHHDGLLRRIPARRYAAAVAGLAVAGAAWIILDGVHAGVYDLNRIEGGNTLWSMAFVATVLRFRPTLAWLARVRPLSRAVELLNARAVTVYLWHLPVGMVAALLLTPVDTHNYWANVAIRITVVWALLAVPVGLFGWVEDVAARRRPAILPPSALPWTRPAATVPGWSLRTAVARWAALLPRPGRSARAAAEPALSGAELALSRAEPALSRAEPALSGAEPALSRAEPALSRGAEGTPGRSRTRLGNGWHRAMVGGVACLSVVLAGAALHVIPGLPVPPSLPVAQAETPRYLSDQVLVLDDADAETPGLVAVSAAAGDTAVTVGGTAYPNAVVARTPSRIRVHPPSGCDRLRALTGIGGDADAAAQVTFAVQADGTTVFDSGARTAADGAAEVDVPLPTSTTAIELVATSSTGPASAVWADAHFLCAS</sequence>
<dbReference type="Gene3D" id="2.60.120.1060">
    <property type="entry name" value="NPCBM/NEW2 domain"/>
    <property type="match status" value="1"/>
</dbReference>
<feature type="transmembrane region" description="Helical" evidence="2">
    <location>
        <begin position="88"/>
        <end position="108"/>
    </location>
</feature>
<evidence type="ECO:0000259" key="3">
    <source>
        <dbReference type="SMART" id="SM00776"/>
    </source>
</evidence>
<dbReference type="GO" id="GO:0016746">
    <property type="term" value="F:acyltransferase activity"/>
    <property type="evidence" value="ECO:0007669"/>
    <property type="project" value="UniProtKB-KW"/>
</dbReference>
<accession>A0ABV6P2W8</accession>
<feature type="domain" description="Glycosyl hydrolase family 98 putative carbohydrate-binding module" evidence="3">
    <location>
        <begin position="499"/>
        <end position="639"/>
    </location>
</feature>
<feature type="region of interest" description="Disordered" evidence="1">
    <location>
        <begin position="425"/>
        <end position="457"/>
    </location>
</feature>
<feature type="transmembrane region" description="Helical" evidence="2">
    <location>
        <begin position="330"/>
        <end position="351"/>
    </location>
</feature>
<feature type="transmembrane region" description="Helical" evidence="2">
    <location>
        <begin position="265"/>
        <end position="284"/>
    </location>
</feature>